<evidence type="ECO:0000313" key="1">
    <source>
        <dbReference type="EMBL" id="UPQ82374.1"/>
    </source>
</evidence>
<gene>
    <name evidence="1" type="ORF">M0M42_18580</name>
</gene>
<protein>
    <recommendedName>
        <fullName evidence="3">Secreted protein</fullName>
    </recommendedName>
</protein>
<dbReference type="EMBL" id="CP096208">
    <property type="protein sequence ID" value="UPQ82374.1"/>
    <property type="molecule type" value="Genomic_DNA"/>
</dbReference>
<name>A0ABY4KNF8_9PSED</name>
<accession>A0ABY4KNF8</accession>
<keyword evidence="2" id="KW-1185">Reference proteome</keyword>
<sequence>MRKGLTSQLSTLLLISLFLGVSVPLQAVESNTLDSAESANYLAELKALYLTSNERKALLTHSNALLGTHALKAAFQVGQPNPQDMNYRLSVGAPGELRIREERRDASGNIAVRNRSFSVFGMDPYLQYQCPPQGIVCEIASPAGGDPWLTILRDPKGAEELAKALSFLIRNLQKG</sequence>
<reference evidence="1 2" key="1">
    <citation type="submission" date="2022-04" db="EMBL/GenBank/DDBJ databases">
        <title>Pseudomonas knackmussii B09-2.</title>
        <authorList>
            <person name="Deng Y."/>
        </authorList>
    </citation>
    <scope>NUCLEOTIDE SEQUENCE [LARGE SCALE GENOMIC DNA]</scope>
    <source>
        <strain evidence="1 2">B09-2</strain>
    </source>
</reference>
<dbReference type="Proteomes" id="UP000831189">
    <property type="component" value="Chromosome"/>
</dbReference>
<evidence type="ECO:0000313" key="2">
    <source>
        <dbReference type="Proteomes" id="UP000831189"/>
    </source>
</evidence>
<organism evidence="1 2">
    <name type="scientific">Pseudomonas knackmussii</name>
    <dbReference type="NCBI Taxonomy" id="65741"/>
    <lineage>
        <taxon>Bacteria</taxon>
        <taxon>Pseudomonadati</taxon>
        <taxon>Pseudomonadota</taxon>
        <taxon>Gammaproteobacteria</taxon>
        <taxon>Pseudomonadales</taxon>
        <taxon>Pseudomonadaceae</taxon>
        <taxon>Pseudomonas</taxon>
    </lineage>
</organism>
<evidence type="ECO:0008006" key="3">
    <source>
        <dbReference type="Google" id="ProtNLM"/>
    </source>
</evidence>
<proteinExistence type="predicted"/>